<feature type="transmembrane region" description="Helical" evidence="1">
    <location>
        <begin position="53"/>
        <end position="72"/>
    </location>
</feature>
<accession>A0A024QDI3</accession>
<dbReference type="RefSeq" id="WP_021292395.1">
    <property type="nucleotide sequence ID" value="NZ_BNER01000011.1"/>
</dbReference>
<reference evidence="3" key="2">
    <citation type="submission" date="2014-05" db="EMBL/GenBank/DDBJ databases">
        <title>Draft genome sequence of Virgibacillus massiliensis Vm-5.</title>
        <authorList>
            <person name="Khelaifia S."/>
            <person name="Croce O."/>
            <person name="Lagier J.C."/>
            <person name="Raoult D."/>
        </authorList>
    </citation>
    <scope>NUCLEOTIDE SEQUENCE [LARGE SCALE GENOMIC DNA]</scope>
    <source>
        <strain evidence="3">Vm-5</strain>
    </source>
</reference>
<organism evidence="2 3">
    <name type="scientific">Virgibacillus massiliensis</name>
    <dbReference type="NCBI Taxonomy" id="1462526"/>
    <lineage>
        <taxon>Bacteria</taxon>
        <taxon>Bacillati</taxon>
        <taxon>Bacillota</taxon>
        <taxon>Bacilli</taxon>
        <taxon>Bacillales</taxon>
        <taxon>Bacillaceae</taxon>
        <taxon>Virgibacillus</taxon>
    </lineage>
</organism>
<feature type="transmembrane region" description="Helical" evidence="1">
    <location>
        <begin position="29"/>
        <end position="46"/>
    </location>
</feature>
<protein>
    <recommendedName>
        <fullName evidence="4">DUF3953 domain-containing protein</fullName>
    </recommendedName>
</protein>
<evidence type="ECO:0008006" key="4">
    <source>
        <dbReference type="Google" id="ProtNLM"/>
    </source>
</evidence>
<reference evidence="2 3" key="1">
    <citation type="submission" date="2014-03" db="EMBL/GenBank/DDBJ databases">
        <authorList>
            <person name="Urmite Genomes U."/>
        </authorList>
    </citation>
    <scope>NUCLEOTIDE SEQUENCE [LARGE SCALE GENOMIC DNA]</scope>
    <source>
        <strain evidence="2 3">Vm-5</strain>
    </source>
</reference>
<keyword evidence="1" id="KW-1133">Transmembrane helix</keyword>
<dbReference type="AlphaFoldDB" id="A0A024QDI3"/>
<dbReference type="STRING" id="1462526.BN990_02874"/>
<gene>
    <name evidence="2" type="ORF">BN990_02874</name>
</gene>
<evidence type="ECO:0000313" key="2">
    <source>
        <dbReference type="EMBL" id="CDQ40549.1"/>
    </source>
</evidence>
<keyword evidence="1" id="KW-0472">Membrane</keyword>
<dbReference type="Pfam" id="PF13129">
    <property type="entry name" value="DUF3953"/>
    <property type="match status" value="1"/>
</dbReference>
<keyword evidence="1" id="KW-0812">Transmembrane</keyword>
<evidence type="ECO:0000313" key="3">
    <source>
        <dbReference type="Proteomes" id="UP000028875"/>
    </source>
</evidence>
<dbReference type="EMBL" id="CCDP010000002">
    <property type="protein sequence ID" value="CDQ40549.1"/>
    <property type="molecule type" value="Genomic_DNA"/>
</dbReference>
<name>A0A024QDI3_9BACI</name>
<proteinExistence type="predicted"/>
<comment type="caution">
    <text evidence="2">The sequence shown here is derived from an EMBL/GenBank/DDBJ whole genome shotgun (WGS) entry which is preliminary data.</text>
</comment>
<keyword evidence="3" id="KW-1185">Reference proteome</keyword>
<dbReference type="Proteomes" id="UP000028875">
    <property type="component" value="Unassembled WGS sequence"/>
</dbReference>
<dbReference type="OrthoDB" id="2456396at2"/>
<dbReference type="InterPro" id="IPR025018">
    <property type="entry name" value="DUF3953"/>
</dbReference>
<evidence type="ECO:0000256" key="1">
    <source>
        <dbReference type="SAM" id="Phobius"/>
    </source>
</evidence>
<dbReference type="eggNOG" id="ENOG5033BWA">
    <property type="taxonomic scope" value="Bacteria"/>
</dbReference>
<sequence>MKLVRIILAIVGIALSSYGLITGKTGIILPYVLLSMGVMLLVMGMTEFQKRKPIAFTTFLAAGFSLFVGIYTL</sequence>